<keyword evidence="2" id="KW-1185">Reference proteome</keyword>
<dbReference type="Proteomes" id="UP000827976">
    <property type="component" value="Chromosome 11"/>
</dbReference>
<reference evidence="2" key="1">
    <citation type="journal article" date="2022" name="Nat. Commun.">
        <title>Chromosome evolution and the genetic basis of agronomically important traits in greater yam.</title>
        <authorList>
            <person name="Bredeson J.V."/>
            <person name="Lyons J.B."/>
            <person name="Oniyinde I.O."/>
            <person name="Okereke N.R."/>
            <person name="Kolade O."/>
            <person name="Nnabue I."/>
            <person name="Nwadili C.O."/>
            <person name="Hribova E."/>
            <person name="Parker M."/>
            <person name="Nwogha J."/>
            <person name="Shu S."/>
            <person name="Carlson J."/>
            <person name="Kariba R."/>
            <person name="Muthemba S."/>
            <person name="Knop K."/>
            <person name="Barton G.J."/>
            <person name="Sherwood A.V."/>
            <person name="Lopez-Montes A."/>
            <person name="Asiedu R."/>
            <person name="Jamnadass R."/>
            <person name="Muchugi A."/>
            <person name="Goodstein D."/>
            <person name="Egesi C.N."/>
            <person name="Featherston J."/>
            <person name="Asfaw A."/>
            <person name="Simpson G.G."/>
            <person name="Dolezel J."/>
            <person name="Hendre P.S."/>
            <person name="Van Deynze A."/>
            <person name="Kumar P.L."/>
            <person name="Obidiegwu J.E."/>
            <person name="Bhattacharjee R."/>
            <person name="Rokhsar D.S."/>
        </authorList>
    </citation>
    <scope>NUCLEOTIDE SEQUENCE [LARGE SCALE GENOMIC DNA]</scope>
    <source>
        <strain evidence="2">cv. TDa95/00328</strain>
    </source>
</reference>
<protein>
    <submittedName>
        <fullName evidence="1">Beta-beta-alpha zinc fingers domain-containing protein</fullName>
    </submittedName>
</protein>
<accession>A0ACB7V5Q5</accession>
<evidence type="ECO:0000313" key="1">
    <source>
        <dbReference type="EMBL" id="KAH7668689.1"/>
    </source>
</evidence>
<name>A0ACB7V5Q5_DIOAL</name>
<dbReference type="EMBL" id="CM037021">
    <property type="protein sequence ID" value="KAH7668689.1"/>
    <property type="molecule type" value="Genomic_DNA"/>
</dbReference>
<proteinExistence type="predicted"/>
<sequence length="170" mass="19089">MNKHQKFTQQQQNLPILFNEGDDLCEVRAFAEYISSVTCTTWPERTYSCSFCHREFRSAQALGGHMNVHRRDRAMLSQVLGGSSKPKTGGSLHHSLMKFPGLSSEIGISNGGLCLVYHPMLAQYDPYDHGSYGFITPRGIIKIGDQEGGDHNGFHKMEEELDLELRLGRS</sequence>
<organism evidence="1 2">
    <name type="scientific">Dioscorea alata</name>
    <name type="common">Purple yam</name>
    <dbReference type="NCBI Taxonomy" id="55571"/>
    <lineage>
        <taxon>Eukaryota</taxon>
        <taxon>Viridiplantae</taxon>
        <taxon>Streptophyta</taxon>
        <taxon>Embryophyta</taxon>
        <taxon>Tracheophyta</taxon>
        <taxon>Spermatophyta</taxon>
        <taxon>Magnoliopsida</taxon>
        <taxon>Liliopsida</taxon>
        <taxon>Dioscoreales</taxon>
        <taxon>Dioscoreaceae</taxon>
        <taxon>Dioscorea</taxon>
    </lineage>
</organism>
<comment type="caution">
    <text evidence="1">The sequence shown here is derived from an EMBL/GenBank/DDBJ whole genome shotgun (WGS) entry which is preliminary data.</text>
</comment>
<evidence type="ECO:0000313" key="2">
    <source>
        <dbReference type="Proteomes" id="UP000827976"/>
    </source>
</evidence>
<gene>
    <name evidence="1" type="ORF">IHE45_11G027500</name>
</gene>